<comment type="caution">
    <text evidence="1">The sequence shown here is derived from an EMBL/GenBank/DDBJ whole genome shotgun (WGS) entry which is preliminary data.</text>
</comment>
<evidence type="ECO:0000313" key="2">
    <source>
        <dbReference type="Proteomes" id="UP001180536"/>
    </source>
</evidence>
<evidence type="ECO:0000313" key="1">
    <source>
        <dbReference type="EMBL" id="MDR7296265.1"/>
    </source>
</evidence>
<gene>
    <name evidence="1" type="ORF">J2X16_001604</name>
</gene>
<name>A0ABU1Z8D9_9BURK</name>
<reference evidence="1 2" key="1">
    <citation type="submission" date="2023-07" db="EMBL/GenBank/DDBJ databases">
        <title>Sorghum-associated microbial communities from plants grown in Nebraska, USA.</title>
        <authorList>
            <person name="Schachtman D."/>
        </authorList>
    </citation>
    <scope>NUCLEOTIDE SEQUENCE [LARGE SCALE GENOMIC DNA]</scope>
    <source>
        <strain evidence="1 2">BE310</strain>
    </source>
</reference>
<sequence length="46" mass="4751">MNPMPDKPLSRRKALQAALAGSAAASAMAPPQDVVCTDRATEARLA</sequence>
<dbReference type="EMBL" id="JAVDXQ010000002">
    <property type="protein sequence ID" value="MDR7296265.1"/>
    <property type="molecule type" value="Genomic_DNA"/>
</dbReference>
<organism evidence="1 2">
    <name type="scientific">Pelomonas aquatica</name>
    <dbReference type="NCBI Taxonomy" id="431058"/>
    <lineage>
        <taxon>Bacteria</taxon>
        <taxon>Pseudomonadati</taxon>
        <taxon>Pseudomonadota</taxon>
        <taxon>Betaproteobacteria</taxon>
        <taxon>Burkholderiales</taxon>
        <taxon>Sphaerotilaceae</taxon>
        <taxon>Roseateles</taxon>
    </lineage>
</organism>
<protein>
    <submittedName>
        <fullName evidence="1">Uncharacterized protein</fullName>
    </submittedName>
</protein>
<dbReference type="Proteomes" id="UP001180536">
    <property type="component" value="Unassembled WGS sequence"/>
</dbReference>
<dbReference type="InterPro" id="IPR006311">
    <property type="entry name" value="TAT_signal"/>
</dbReference>
<dbReference type="PROSITE" id="PS51318">
    <property type="entry name" value="TAT"/>
    <property type="match status" value="1"/>
</dbReference>
<dbReference type="RefSeq" id="WP_157255999.1">
    <property type="nucleotide sequence ID" value="NZ_JAVDXQ010000002.1"/>
</dbReference>
<keyword evidence="2" id="KW-1185">Reference proteome</keyword>
<accession>A0ABU1Z8D9</accession>
<proteinExistence type="predicted"/>